<keyword evidence="2" id="KW-1185">Reference proteome</keyword>
<dbReference type="Proteomes" id="UP000000768">
    <property type="component" value="Chromosome 8"/>
</dbReference>
<dbReference type="AlphaFoldDB" id="A0A1Z5R5W2"/>
<reference evidence="1 2" key="1">
    <citation type="journal article" date="2009" name="Nature">
        <title>The Sorghum bicolor genome and the diversification of grasses.</title>
        <authorList>
            <person name="Paterson A.H."/>
            <person name="Bowers J.E."/>
            <person name="Bruggmann R."/>
            <person name="Dubchak I."/>
            <person name="Grimwood J."/>
            <person name="Gundlach H."/>
            <person name="Haberer G."/>
            <person name="Hellsten U."/>
            <person name="Mitros T."/>
            <person name="Poliakov A."/>
            <person name="Schmutz J."/>
            <person name="Spannagl M."/>
            <person name="Tang H."/>
            <person name="Wang X."/>
            <person name="Wicker T."/>
            <person name="Bharti A.K."/>
            <person name="Chapman J."/>
            <person name="Feltus F.A."/>
            <person name="Gowik U."/>
            <person name="Grigoriev I.V."/>
            <person name="Lyons E."/>
            <person name="Maher C.A."/>
            <person name="Martis M."/>
            <person name="Narechania A."/>
            <person name="Otillar R.P."/>
            <person name="Penning B.W."/>
            <person name="Salamov A.A."/>
            <person name="Wang Y."/>
            <person name="Zhang L."/>
            <person name="Carpita N.C."/>
            <person name="Freeling M."/>
            <person name="Gingle A.R."/>
            <person name="Hash C.T."/>
            <person name="Keller B."/>
            <person name="Klein P."/>
            <person name="Kresovich S."/>
            <person name="McCann M.C."/>
            <person name="Ming R."/>
            <person name="Peterson D.G."/>
            <person name="Mehboob-ur-Rahman"/>
            <person name="Ware D."/>
            <person name="Westhoff P."/>
            <person name="Mayer K.F."/>
            <person name="Messing J."/>
            <person name="Rokhsar D.S."/>
        </authorList>
    </citation>
    <scope>NUCLEOTIDE SEQUENCE [LARGE SCALE GENOMIC DNA]</scope>
    <source>
        <strain evidence="2">cv. BTx623</strain>
    </source>
</reference>
<dbReference type="EMBL" id="CM000767">
    <property type="protein sequence ID" value="OQU78969.1"/>
    <property type="molecule type" value="Genomic_DNA"/>
</dbReference>
<protein>
    <submittedName>
        <fullName evidence="1">Uncharacterized protein</fullName>
    </submittedName>
</protein>
<evidence type="ECO:0000313" key="2">
    <source>
        <dbReference type="Proteomes" id="UP000000768"/>
    </source>
</evidence>
<evidence type="ECO:0000313" key="1">
    <source>
        <dbReference type="EMBL" id="OQU78969.1"/>
    </source>
</evidence>
<sequence length="122" mass="14574">MASEPPRRAGAAQEWAARQPGRGWARRGRQAMRVSVQICVAWRSEAFLHLYWHGVQNGFYVWVIRWIVFLKRYSTMCNLFWVWVSLMQTVLAKLFRSLCRLEFDYLHLERNSCMIISTLYEL</sequence>
<accession>A0A1Z5R5W2</accession>
<dbReference type="Gramene" id="OQU78969">
    <property type="protein sequence ID" value="OQU78969"/>
    <property type="gene ID" value="SORBI_3008G079733"/>
</dbReference>
<proteinExistence type="predicted"/>
<dbReference type="InParanoid" id="A0A1Z5R5W2"/>
<organism evidence="1 2">
    <name type="scientific">Sorghum bicolor</name>
    <name type="common">Sorghum</name>
    <name type="synonym">Sorghum vulgare</name>
    <dbReference type="NCBI Taxonomy" id="4558"/>
    <lineage>
        <taxon>Eukaryota</taxon>
        <taxon>Viridiplantae</taxon>
        <taxon>Streptophyta</taxon>
        <taxon>Embryophyta</taxon>
        <taxon>Tracheophyta</taxon>
        <taxon>Spermatophyta</taxon>
        <taxon>Magnoliopsida</taxon>
        <taxon>Liliopsida</taxon>
        <taxon>Poales</taxon>
        <taxon>Poaceae</taxon>
        <taxon>PACMAD clade</taxon>
        <taxon>Panicoideae</taxon>
        <taxon>Andropogonodae</taxon>
        <taxon>Andropogoneae</taxon>
        <taxon>Sorghinae</taxon>
        <taxon>Sorghum</taxon>
    </lineage>
</organism>
<name>A0A1Z5R5W2_SORBI</name>
<reference evidence="2" key="2">
    <citation type="journal article" date="2018" name="Plant J.">
        <title>The Sorghum bicolor reference genome: improved assembly, gene annotations, a transcriptome atlas, and signatures of genome organization.</title>
        <authorList>
            <person name="McCormick R.F."/>
            <person name="Truong S.K."/>
            <person name="Sreedasyam A."/>
            <person name="Jenkins J."/>
            <person name="Shu S."/>
            <person name="Sims D."/>
            <person name="Kennedy M."/>
            <person name="Amirebrahimi M."/>
            <person name="Weers B.D."/>
            <person name="McKinley B."/>
            <person name="Mattison A."/>
            <person name="Morishige D.T."/>
            <person name="Grimwood J."/>
            <person name="Schmutz J."/>
            <person name="Mullet J.E."/>
        </authorList>
    </citation>
    <scope>NUCLEOTIDE SEQUENCE [LARGE SCALE GENOMIC DNA]</scope>
    <source>
        <strain evidence="2">cv. BTx623</strain>
    </source>
</reference>
<gene>
    <name evidence="1" type="ORF">SORBI_3008G079733</name>
</gene>